<dbReference type="SUPFAM" id="SSF52540">
    <property type="entry name" value="P-loop containing nucleoside triphosphate hydrolases"/>
    <property type="match status" value="1"/>
</dbReference>
<accession>A0ABY8F020</accession>
<organism evidence="2 3">
    <name type="scientific">Roseibium porphyridii</name>
    <dbReference type="NCBI Taxonomy" id="2866279"/>
    <lineage>
        <taxon>Bacteria</taxon>
        <taxon>Pseudomonadati</taxon>
        <taxon>Pseudomonadota</taxon>
        <taxon>Alphaproteobacteria</taxon>
        <taxon>Hyphomicrobiales</taxon>
        <taxon>Stappiaceae</taxon>
        <taxon>Roseibium</taxon>
    </lineage>
</organism>
<dbReference type="Pfam" id="PF09037">
    <property type="entry name" value="Sulphotransf"/>
    <property type="match status" value="1"/>
</dbReference>
<dbReference type="RefSeq" id="WP_265680890.1">
    <property type="nucleotide sequence ID" value="NZ_CP120863.1"/>
</dbReference>
<dbReference type="InterPro" id="IPR027417">
    <property type="entry name" value="P-loop_NTPase"/>
</dbReference>
<evidence type="ECO:0000313" key="3">
    <source>
        <dbReference type="Proteomes" id="UP001209803"/>
    </source>
</evidence>
<keyword evidence="3" id="KW-1185">Reference proteome</keyword>
<evidence type="ECO:0000259" key="1">
    <source>
        <dbReference type="Pfam" id="PF09037"/>
    </source>
</evidence>
<dbReference type="PIRSF" id="PIRSF021497">
    <property type="entry name" value="Sulphotransferase_Stf0"/>
    <property type="match status" value="1"/>
</dbReference>
<feature type="domain" description="Sulphotransferase Stf0" evidence="1">
    <location>
        <begin position="14"/>
        <end position="254"/>
    </location>
</feature>
<gene>
    <name evidence="2" type="ORF">K1718_21630</name>
</gene>
<dbReference type="Proteomes" id="UP001209803">
    <property type="component" value="Chromosome"/>
</dbReference>
<sequence length="266" mass="29931">MAQMAVQSRFGYQAYIICTSPRSGSTLLCRLLAATGVAGRPESYFHVPTLAAWQKSLNLQTVAYEDKASALKAVFNRARSKGMGESNLFGLRLQRKSASFFFEQLEYIHSDVSGDLARFEAEFGKTCIVHLTRQDKLAQAISLIKAMQTGLWHKAPDGTELERTSEPQEPDYDRDLIRKTIEEVTHYEDAWSNWFSREGLDPYRITYDELATDPETVLADLITHLGFDGAVAKGIPLPVAKLADKVSEEWKTRYLLDEGLNDTRAK</sequence>
<proteinExistence type="predicted"/>
<name>A0ABY8F020_9HYPH</name>
<evidence type="ECO:0000313" key="2">
    <source>
        <dbReference type="EMBL" id="WFE88735.1"/>
    </source>
</evidence>
<reference evidence="2 3" key="1">
    <citation type="submission" date="2023-03" db="EMBL/GenBank/DDBJ databases">
        <title>Roseibium porphyridii sp. nov. and Roseibium rhodosorbium sp. nov. isolated from marine algae, Porphyridium cruentum and Rhodosorus marinus, respectively.</title>
        <authorList>
            <person name="Lee M.W."/>
            <person name="Choi B.J."/>
            <person name="Lee J.K."/>
            <person name="Choi D.G."/>
            <person name="Baek J.H."/>
            <person name="Bayburt H."/>
            <person name="Kim J.M."/>
            <person name="Han D.M."/>
            <person name="Kim K.H."/>
            <person name="Jeon C.O."/>
        </authorList>
    </citation>
    <scope>NUCLEOTIDE SEQUENCE [LARGE SCALE GENOMIC DNA]</scope>
    <source>
        <strain evidence="2 3">KMA01</strain>
    </source>
</reference>
<dbReference type="Gene3D" id="3.40.50.300">
    <property type="entry name" value="P-loop containing nucleotide triphosphate hydrolases"/>
    <property type="match status" value="1"/>
</dbReference>
<dbReference type="InterPro" id="IPR015124">
    <property type="entry name" value="Stf0"/>
</dbReference>
<dbReference type="EMBL" id="CP120863">
    <property type="protein sequence ID" value="WFE88735.1"/>
    <property type="molecule type" value="Genomic_DNA"/>
</dbReference>
<dbReference type="InterPro" id="IPR024628">
    <property type="entry name" value="Sulfotransferase_Stf0_dom"/>
</dbReference>
<protein>
    <submittedName>
        <fullName evidence="2">Stf0 family sulfotransferase</fullName>
    </submittedName>
</protein>